<keyword evidence="3" id="KW-1185">Reference proteome</keyword>
<dbReference type="NCBIfam" id="NF008632">
    <property type="entry name" value="PRK11621.1"/>
    <property type="match status" value="1"/>
</dbReference>
<dbReference type="RefSeq" id="WP_173164958.1">
    <property type="nucleotide sequence ID" value="NZ_CP053716.1"/>
</dbReference>
<dbReference type="AlphaFoldDB" id="A0A6M8J8F0"/>
<evidence type="ECO:0000256" key="1">
    <source>
        <dbReference type="ARBA" id="ARBA00023186"/>
    </source>
</evidence>
<dbReference type="PANTHER" id="PTHR34227:SF13">
    <property type="entry name" value="TAT PROOFREADING CHAPERONE DMSD-RELATED"/>
    <property type="match status" value="1"/>
</dbReference>
<dbReference type="Pfam" id="PF02613">
    <property type="entry name" value="Nitrate_red_del"/>
    <property type="match status" value="1"/>
</dbReference>
<reference evidence="3" key="1">
    <citation type="submission" date="2020-05" db="EMBL/GenBank/DDBJ databases">
        <title>Novel species in genus Nocardioides.</title>
        <authorList>
            <person name="Zhang G."/>
        </authorList>
    </citation>
    <scope>NUCLEOTIDE SEQUENCE [LARGE SCALE GENOMIC DNA]</scope>
    <source>
        <strain evidence="3">zg-1050</strain>
    </source>
</reference>
<gene>
    <name evidence="2" type="primary">dmsD</name>
    <name evidence="2" type="ORF">HLV38_05615</name>
</gene>
<dbReference type="PIRSF" id="PIRSF004690">
    <property type="entry name" value="DmsD"/>
    <property type="match status" value="1"/>
</dbReference>
<dbReference type="PANTHER" id="PTHR34227">
    <property type="entry name" value="CHAPERONE PROTEIN YCDY"/>
    <property type="match status" value="1"/>
</dbReference>
<evidence type="ECO:0000313" key="3">
    <source>
        <dbReference type="Proteomes" id="UP000503297"/>
    </source>
</evidence>
<keyword evidence="1" id="KW-0143">Chaperone</keyword>
<dbReference type="InterPro" id="IPR036411">
    <property type="entry name" value="TorD-like_sf"/>
</dbReference>
<organism evidence="2 3">
    <name type="scientific">Berryella wangjianweii</name>
    <dbReference type="NCBI Taxonomy" id="2734634"/>
    <lineage>
        <taxon>Bacteria</taxon>
        <taxon>Bacillati</taxon>
        <taxon>Actinomycetota</taxon>
        <taxon>Coriobacteriia</taxon>
        <taxon>Eggerthellales</taxon>
        <taxon>Eggerthellaceae</taxon>
        <taxon>Berryella</taxon>
    </lineage>
</organism>
<name>A0A6M8J8F0_9ACTN</name>
<dbReference type="Gene3D" id="1.10.3480.10">
    <property type="entry name" value="TorD-like"/>
    <property type="match status" value="1"/>
</dbReference>
<dbReference type="SUPFAM" id="SSF89155">
    <property type="entry name" value="TorD-like"/>
    <property type="match status" value="1"/>
</dbReference>
<dbReference type="Proteomes" id="UP000503297">
    <property type="component" value="Chromosome"/>
</dbReference>
<protein>
    <submittedName>
        <fullName evidence="2">Tat proofreading chaperone DmsD</fullName>
    </submittedName>
</protein>
<dbReference type="InterPro" id="IPR050289">
    <property type="entry name" value="TorD/DmsD_chaperones"/>
</dbReference>
<dbReference type="KEGG" id="bwa:HLV38_05615"/>
<sequence>MGSFAEEQRDALEFVGETLGSLFLLDPLSDEAAPLLDALQQVDAADAAAAWPFVDAVQAQACLAGMTGDACASAARQALAEGYRADFVGPNSLSAPPWGSVYTDRERVVFGATTLELRQWMRSNGVERLDGQRTPEDHIGLLMKMMSWLAQCRPELVGTFLEQHVLCWAPHYLAQLEEAGAHPLYRSLARLARLTLEGIKDAASLTPVERRLYR</sequence>
<accession>A0A6M8J8F0</accession>
<dbReference type="InterPro" id="IPR020945">
    <property type="entry name" value="DMSO/NO3_reduct_chaperone"/>
</dbReference>
<dbReference type="InterPro" id="IPR026269">
    <property type="entry name" value="DmsD-type"/>
</dbReference>
<dbReference type="EMBL" id="CP053716">
    <property type="protein sequence ID" value="QKF07649.1"/>
    <property type="molecule type" value="Genomic_DNA"/>
</dbReference>
<proteinExistence type="predicted"/>
<evidence type="ECO:0000313" key="2">
    <source>
        <dbReference type="EMBL" id="QKF07649.1"/>
    </source>
</evidence>